<comment type="caution">
    <text evidence="1">The sequence shown here is derived from an EMBL/GenBank/DDBJ whole genome shotgun (WGS) entry which is preliminary data.</text>
</comment>
<evidence type="ECO:0000313" key="1">
    <source>
        <dbReference type="EMBL" id="KAH7317067.1"/>
    </source>
</evidence>
<reference evidence="1" key="1">
    <citation type="journal article" date="2021" name="Nat. Commun.">
        <title>Genetic determinants of endophytism in the Arabidopsis root mycobiome.</title>
        <authorList>
            <person name="Mesny F."/>
            <person name="Miyauchi S."/>
            <person name="Thiergart T."/>
            <person name="Pickel B."/>
            <person name="Atanasova L."/>
            <person name="Karlsson M."/>
            <person name="Huettel B."/>
            <person name="Barry K.W."/>
            <person name="Haridas S."/>
            <person name="Chen C."/>
            <person name="Bauer D."/>
            <person name="Andreopoulos W."/>
            <person name="Pangilinan J."/>
            <person name="LaButti K."/>
            <person name="Riley R."/>
            <person name="Lipzen A."/>
            <person name="Clum A."/>
            <person name="Drula E."/>
            <person name="Henrissat B."/>
            <person name="Kohler A."/>
            <person name="Grigoriev I.V."/>
            <person name="Martin F.M."/>
            <person name="Hacquard S."/>
        </authorList>
    </citation>
    <scope>NUCLEOTIDE SEQUENCE</scope>
    <source>
        <strain evidence="1">MPI-CAGE-CH-0235</strain>
    </source>
</reference>
<organism evidence="1 2">
    <name type="scientific">Stachybotrys elegans</name>
    <dbReference type="NCBI Taxonomy" id="80388"/>
    <lineage>
        <taxon>Eukaryota</taxon>
        <taxon>Fungi</taxon>
        <taxon>Dikarya</taxon>
        <taxon>Ascomycota</taxon>
        <taxon>Pezizomycotina</taxon>
        <taxon>Sordariomycetes</taxon>
        <taxon>Hypocreomycetidae</taxon>
        <taxon>Hypocreales</taxon>
        <taxon>Stachybotryaceae</taxon>
        <taxon>Stachybotrys</taxon>
    </lineage>
</organism>
<dbReference type="Proteomes" id="UP000813444">
    <property type="component" value="Unassembled WGS sequence"/>
</dbReference>
<dbReference type="EMBL" id="JAGPNK010000008">
    <property type="protein sequence ID" value="KAH7317067.1"/>
    <property type="molecule type" value="Genomic_DNA"/>
</dbReference>
<evidence type="ECO:0000313" key="2">
    <source>
        <dbReference type="Proteomes" id="UP000813444"/>
    </source>
</evidence>
<protein>
    <submittedName>
        <fullName evidence="1">Uncharacterized protein</fullName>
    </submittedName>
</protein>
<keyword evidence="2" id="KW-1185">Reference proteome</keyword>
<sequence length="647" mass="73149">MPNYGDHDDLLEGMLTSLLGDSRTGLRGQLRTNLVTRGNTPSKWEDNLWRYNRRRTETLWVVDRLIGPQMMANFASFMGWGVFPDGTKTDLQLLDDEAMMALMTPASQWAPAPYNQPGRSTMDNLMVRVGSFEDGGRMHLISKNLEAAKSRIWAGVSPMSDRRWKEKKLYEPQNFHEACQLITEVLTVFRYLNEPQVRMDLRATYNVMWDDLKAFENALNAKRRAQGKAPTSPTSLWAAYMRKHYALMEARSHAWIADKIAKMRERIISELAAHQPSEAALGTVDNRQWELTDQWQDLSENLAQADYAIFLPMDGYKGCASPSATGLPIQPNVEYFGTTRLMFTPELDARMKHYHLRRRHIDMMAMMNDAVMNPGDPNRPMYLPADLARSSVRTARSQDSARLELRGQPYPRGQESFVSVPGAPWGFVAYRAHYGHGDAEWQEFKAKFEADISDWGEGLVGVDDKRAQTNIHWLDARELGLAEDDTGALRKHFDEFSKTSEFPKSALDAAFLVADKASIESYLKPIPKPARGLLPAGDFGGFILAVDPSYDPNGTRERADESPGYDGTVRVLGSVLWDDVCAFMAVQAHFLDDLWRAAMDHPLGVYVGLAVKQQVDSWKVMGRIGKVFASSYMKWEEERGQRSAPPS</sequence>
<dbReference type="AlphaFoldDB" id="A0A8K0SRM6"/>
<name>A0A8K0SRM6_9HYPO</name>
<dbReference type="OrthoDB" id="3437405at2759"/>
<gene>
    <name evidence="1" type="ORF">B0I35DRAFT_434488</name>
</gene>
<accession>A0A8K0SRM6</accession>
<proteinExistence type="predicted"/>